<dbReference type="InterPro" id="IPR029055">
    <property type="entry name" value="Ntn_hydrolases_N"/>
</dbReference>
<dbReference type="InterPro" id="IPR051786">
    <property type="entry name" value="ASN_synthetase/amidase"/>
</dbReference>
<evidence type="ECO:0000313" key="8">
    <source>
        <dbReference type="EMBL" id="MBC8601448.1"/>
    </source>
</evidence>
<evidence type="ECO:0000313" key="9">
    <source>
        <dbReference type="EMBL" id="RDU49774.1"/>
    </source>
</evidence>
<dbReference type="Gene3D" id="3.60.20.10">
    <property type="entry name" value="Glutamine Phosphoribosylpyrophosphate, subunit 1, domain 1"/>
    <property type="match status" value="1"/>
</dbReference>
<evidence type="ECO:0000313" key="11">
    <source>
        <dbReference type="Proteomes" id="UP000629596"/>
    </source>
</evidence>
<dbReference type="Pfam" id="PF00733">
    <property type="entry name" value="Asn_synthase"/>
    <property type="match status" value="1"/>
</dbReference>
<feature type="binding site" evidence="5">
    <location>
        <position position="218"/>
    </location>
    <ligand>
        <name>ATP</name>
        <dbReference type="ChEBI" id="CHEBI:30616"/>
    </ligand>
</feature>
<comment type="pathway">
    <text evidence="1">Amino-acid biosynthesis; L-asparagine biosynthesis; L-asparagine from L-aspartate (L-Gln route): step 1/1.</text>
</comment>
<keyword evidence="5" id="KW-0067">ATP-binding</keyword>
<dbReference type="GO" id="GO:0006529">
    <property type="term" value="P:asparagine biosynthetic process"/>
    <property type="evidence" value="ECO:0007669"/>
    <property type="project" value="InterPro"/>
</dbReference>
<protein>
    <recommendedName>
        <fullName evidence="3">asparagine synthase (glutamine-hydrolyzing)</fullName>
        <ecNumber evidence="3">6.3.5.4</ecNumber>
    </recommendedName>
</protein>
<dbReference type="EC" id="6.3.5.4" evidence="3"/>
<organism evidence="9 10">
    <name type="scientific">Parabacteroides acidifaciens</name>
    <dbReference type="NCBI Taxonomy" id="2290935"/>
    <lineage>
        <taxon>Bacteria</taxon>
        <taxon>Pseudomonadati</taxon>
        <taxon>Bacteroidota</taxon>
        <taxon>Bacteroidia</taxon>
        <taxon>Bacteroidales</taxon>
        <taxon>Tannerellaceae</taxon>
        <taxon>Parabacteroides</taxon>
    </lineage>
</organism>
<dbReference type="AlphaFoldDB" id="A0A3D8HFK7"/>
<evidence type="ECO:0000256" key="1">
    <source>
        <dbReference type="ARBA" id="ARBA00005187"/>
    </source>
</evidence>
<gene>
    <name evidence="9" type="ORF">DWU89_07055</name>
    <name evidence="8" type="ORF">H8784_06890</name>
</gene>
<dbReference type="InterPro" id="IPR001962">
    <property type="entry name" value="Asn_synthase"/>
</dbReference>
<dbReference type="InterPro" id="IPR006426">
    <property type="entry name" value="Asn_synth_AEB"/>
</dbReference>
<feature type="binding site" evidence="5">
    <location>
        <position position="59"/>
    </location>
    <ligand>
        <name>L-glutamine</name>
        <dbReference type="ChEBI" id="CHEBI:58359"/>
    </ligand>
</feature>
<dbReference type="EMBL" id="JACRTI010000012">
    <property type="protein sequence ID" value="MBC8601448.1"/>
    <property type="molecule type" value="Genomic_DNA"/>
</dbReference>
<dbReference type="SUPFAM" id="SSF52402">
    <property type="entry name" value="Adenine nucleotide alpha hydrolases-like"/>
    <property type="match status" value="1"/>
</dbReference>
<feature type="domain" description="Asparagine synthetase" evidence="7">
    <location>
        <begin position="202"/>
        <end position="567"/>
    </location>
</feature>
<keyword evidence="11" id="KW-1185">Reference proteome</keyword>
<comment type="caution">
    <text evidence="9">The sequence shown here is derived from an EMBL/GenBank/DDBJ whole genome shotgun (WGS) entry which is preliminary data.</text>
</comment>
<dbReference type="PIRSF" id="PIRSF001589">
    <property type="entry name" value="Asn_synthetase_glu-h"/>
    <property type="match status" value="1"/>
</dbReference>
<dbReference type="CDD" id="cd01991">
    <property type="entry name" value="Asn_synthase_B_C"/>
    <property type="match status" value="1"/>
</dbReference>
<feature type="binding site" evidence="5">
    <location>
        <position position="245"/>
    </location>
    <ligand>
        <name>ATP</name>
        <dbReference type="ChEBI" id="CHEBI:30616"/>
    </ligand>
</feature>
<evidence type="ECO:0000313" key="10">
    <source>
        <dbReference type="Proteomes" id="UP000256321"/>
    </source>
</evidence>
<comment type="similarity">
    <text evidence="2">Belongs to the asparagine synthetase family.</text>
</comment>
<keyword evidence="5" id="KW-0547">Nucleotide-binding</keyword>
<proteinExistence type="inferred from homology"/>
<dbReference type="GO" id="GO:0004066">
    <property type="term" value="F:asparagine synthase (glutamine-hydrolyzing) activity"/>
    <property type="evidence" value="ECO:0007669"/>
    <property type="project" value="UniProtKB-EC"/>
</dbReference>
<evidence type="ECO:0000256" key="6">
    <source>
        <dbReference type="PIRSR" id="PIRSR001589-3"/>
    </source>
</evidence>
<evidence type="ECO:0000256" key="4">
    <source>
        <dbReference type="ARBA" id="ARBA00048741"/>
    </source>
</evidence>
<dbReference type="Gene3D" id="3.40.50.620">
    <property type="entry name" value="HUPs"/>
    <property type="match status" value="1"/>
</dbReference>
<dbReference type="SUPFAM" id="SSF56235">
    <property type="entry name" value="N-terminal nucleophile aminohydrolases (Ntn hydrolases)"/>
    <property type="match status" value="1"/>
</dbReference>
<dbReference type="InterPro" id="IPR014729">
    <property type="entry name" value="Rossmann-like_a/b/a_fold"/>
</dbReference>
<dbReference type="PANTHER" id="PTHR43284">
    <property type="entry name" value="ASPARAGINE SYNTHETASE (GLUTAMINE-HYDROLYZING)"/>
    <property type="match status" value="1"/>
</dbReference>
<feature type="site" description="Important for beta-aspartyl-AMP intermediate formation" evidence="6">
    <location>
        <position position="320"/>
    </location>
</feature>
<evidence type="ECO:0000256" key="3">
    <source>
        <dbReference type="ARBA" id="ARBA00012737"/>
    </source>
</evidence>
<sequence length="601" mass="68377">MFVGCWNRKGELPEIPQAKQEGGIVHKGTCRCYQRNNTQLCFFGELYNKEELGYGLIDDAETLFSVYTQKGIQGFAGLDGAFTCILRTPDSVLVVRDRHGLSDQVYYTNTYFASSLALLKLTNGFDATPNYQALSSFLSIGYIATPSSAFSGVQKLGAGEVLMYKDGRIESDYLFPTDTITPVPLKEKTLDEYADEYAALHAGAIRKRIGKSTNVGILLSGGYDSGCNLAALRSLYNGDIRSYSIGFRGDNWTELPLARCMSETFRTIHTEYEIDGSEIEALPGLVEQLGDPFVEGGLMVNYAVMRLIGNDKPDVILGGDGSDQYFGTSGREVALHYLISRYGMKPVMNLLYTILSRPAFDKDTSFYRLRFHLDKVLHILDGDLFGFPAFQQKKLLKDPSSFRHSPLLHPDMRSFEHLYTQHAYKSDLEKIINQVILFKASKIADMFDNHLVFPYMDLDLYRFLMRLPVCYKCKGDSPFRIAKGETTAKYLLKYHYKPMLPDAITAKKKQGGFAPMPIFFQNDKQRARIADYILSSSVVSDFLNRDYVEKFIAEYDKESHEAGNWFWYKQNRAIQYFNLLALSVWWERFVREGKTYSKITE</sequence>
<accession>A0A3D8HFK7</accession>
<dbReference type="EMBL" id="QREV01000012">
    <property type="protein sequence ID" value="RDU49774.1"/>
    <property type="molecule type" value="Genomic_DNA"/>
</dbReference>
<name>A0A3D8HFK7_9BACT</name>
<evidence type="ECO:0000259" key="7">
    <source>
        <dbReference type="Pfam" id="PF00733"/>
    </source>
</evidence>
<dbReference type="PANTHER" id="PTHR43284:SF1">
    <property type="entry name" value="ASPARAGINE SYNTHETASE"/>
    <property type="match status" value="1"/>
</dbReference>
<reference evidence="8 11" key="2">
    <citation type="submission" date="2020-08" db="EMBL/GenBank/DDBJ databases">
        <title>Genome public.</title>
        <authorList>
            <person name="Liu C."/>
            <person name="Sun Q."/>
        </authorList>
    </citation>
    <scope>NUCLEOTIDE SEQUENCE [LARGE SCALE GENOMIC DNA]</scope>
    <source>
        <strain evidence="8 11">426_9</strain>
    </source>
</reference>
<dbReference type="RefSeq" id="WP_115498942.1">
    <property type="nucleotide sequence ID" value="NZ_JACRTI010000012.1"/>
</dbReference>
<dbReference type="GO" id="GO:0005524">
    <property type="term" value="F:ATP binding"/>
    <property type="evidence" value="ECO:0007669"/>
    <property type="project" value="UniProtKB-KW"/>
</dbReference>
<reference evidence="9 10" key="1">
    <citation type="submission" date="2018-07" db="EMBL/GenBank/DDBJ databases">
        <title>Parabacteroides acidifaciens nov. sp., isolated from human feces.</title>
        <authorList>
            <person name="Wang Y.J."/>
        </authorList>
    </citation>
    <scope>NUCLEOTIDE SEQUENCE [LARGE SCALE GENOMIC DNA]</scope>
    <source>
        <strain evidence="9 10">426-9</strain>
    </source>
</reference>
<evidence type="ECO:0000256" key="2">
    <source>
        <dbReference type="ARBA" id="ARBA00005752"/>
    </source>
</evidence>
<evidence type="ECO:0000256" key="5">
    <source>
        <dbReference type="PIRSR" id="PIRSR001589-2"/>
    </source>
</evidence>
<dbReference type="Proteomes" id="UP000256321">
    <property type="component" value="Unassembled WGS sequence"/>
</dbReference>
<dbReference type="Proteomes" id="UP000629596">
    <property type="component" value="Unassembled WGS sequence"/>
</dbReference>
<comment type="catalytic activity">
    <reaction evidence="4">
        <text>L-aspartate + L-glutamine + ATP + H2O = L-asparagine + L-glutamate + AMP + diphosphate + H(+)</text>
        <dbReference type="Rhea" id="RHEA:12228"/>
        <dbReference type="ChEBI" id="CHEBI:15377"/>
        <dbReference type="ChEBI" id="CHEBI:15378"/>
        <dbReference type="ChEBI" id="CHEBI:29985"/>
        <dbReference type="ChEBI" id="CHEBI:29991"/>
        <dbReference type="ChEBI" id="CHEBI:30616"/>
        <dbReference type="ChEBI" id="CHEBI:33019"/>
        <dbReference type="ChEBI" id="CHEBI:58048"/>
        <dbReference type="ChEBI" id="CHEBI:58359"/>
        <dbReference type="ChEBI" id="CHEBI:456215"/>
        <dbReference type="EC" id="6.3.5.4"/>
    </reaction>
</comment>